<organism evidence="2 3">
    <name type="scientific">Citrullus colocynthis</name>
    <name type="common">colocynth</name>
    <dbReference type="NCBI Taxonomy" id="252529"/>
    <lineage>
        <taxon>Eukaryota</taxon>
        <taxon>Viridiplantae</taxon>
        <taxon>Streptophyta</taxon>
        <taxon>Embryophyta</taxon>
        <taxon>Tracheophyta</taxon>
        <taxon>Spermatophyta</taxon>
        <taxon>Magnoliopsida</taxon>
        <taxon>eudicotyledons</taxon>
        <taxon>Gunneridae</taxon>
        <taxon>Pentapetalae</taxon>
        <taxon>rosids</taxon>
        <taxon>fabids</taxon>
        <taxon>Cucurbitales</taxon>
        <taxon>Cucurbitaceae</taxon>
        <taxon>Benincaseae</taxon>
        <taxon>Citrullus</taxon>
    </lineage>
</organism>
<evidence type="ECO:0000313" key="3">
    <source>
        <dbReference type="Proteomes" id="UP001642487"/>
    </source>
</evidence>
<proteinExistence type="predicted"/>
<protein>
    <submittedName>
        <fullName evidence="2">Uncharacterized protein</fullName>
    </submittedName>
</protein>
<feature type="compositionally biased region" description="Polar residues" evidence="1">
    <location>
        <begin position="122"/>
        <end position="131"/>
    </location>
</feature>
<dbReference type="Proteomes" id="UP001642487">
    <property type="component" value="Chromosome 4"/>
</dbReference>
<gene>
    <name evidence="2" type="ORF">CITCOLO1_LOCUS11709</name>
</gene>
<evidence type="ECO:0000313" key="2">
    <source>
        <dbReference type="EMBL" id="CAK9319694.1"/>
    </source>
</evidence>
<accession>A0ABP0YGS4</accession>
<sequence length="183" mass="20588">MIHRTILRQLLISSHLTKIDSVTTLCDESIFRRRFDFTFQSHLFFFPGSARVSAFLPPRADCRSNATVHLTSTAPLHSLPSPVASHIRLLSSIRRRHRIVFLERLEVIFESNHTRSGYPKITNLTQTSDNSAGAGGNDARTGGKVVETNTHQTEIDADSDGWLWCDRWRTAEEDKAAGVDEAQ</sequence>
<evidence type="ECO:0000256" key="1">
    <source>
        <dbReference type="SAM" id="MobiDB-lite"/>
    </source>
</evidence>
<name>A0ABP0YGS4_9ROSI</name>
<keyword evidence="3" id="KW-1185">Reference proteome</keyword>
<dbReference type="EMBL" id="OZ021738">
    <property type="protein sequence ID" value="CAK9319694.1"/>
    <property type="molecule type" value="Genomic_DNA"/>
</dbReference>
<feature type="region of interest" description="Disordered" evidence="1">
    <location>
        <begin position="120"/>
        <end position="142"/>
    </location>
</feature>
<reference evidence="2 3" key="1">
    <citation type="submission" date="2024-03" db="EMBL/GenBank/DDBJ databases">
        <authorList>
            <person name="Gkanogiannis A."/>
            <person name="Becerra Lopez-Lavalle L."/>
        </authorList>
    </citation>
    <scope>NUCLEOTIDE SEQUENCE [LARGE SCALE GENOMIC DNA]</scope>
</reference>